<keyword evidence="2" id="KW-1185">Reference proteome</keyword>
<evidence type="ECO:0000313" key="2">
    <source>
        <dbReference type="Proteomes" id="UP001165960"/>
    </source>
</evidence>
<comment type="caution">
    <text evidence="1">The sequence shown here is derived from an EMBL/GenBank/DDBJ whole genome shotgun (WGS) entry which is preliminary data.</text>
</comment>
<accession>A0ACC2UBT5</accession>
<proteinExistence type="predicted"/>
<organism evidence="1 2">
    <name type="scientific">Entomophthora muscae</name>
    <dbReference type="NCBI Taxonomy" id="34485"/>
    <lineage>
        <taxon>Eukaryota</taxon>
        <taxon>Fungi</taxon>
        <taxon>Fungi incertae sedis</taxon>
        <taxon>Zoopagomycota</taxon>
        <taxon>Entomophthoromycotina</taxon>
        <taxon>Entomophthoromycetes</taxon>
        <taxon>Entomophthorales</taxon>
        <taxon>Entomophthoraceae</taxon>
        <taxon>Entomophthora</taxon>
    </lineage>
</organism>
<evidence type="ECO:0000313" key="1">
    <source>
        <dbReference type="EMBL" id="KAJ9084349.1"/>
    </source>
</evidence>
<protein>
    <submittedName>
        <fullName evidence="1">Uncharacterized protein</fullName>
    </submittedName>
</protein>
<name>A0ACC2UBT5_9FUNG</name>
<dbReference type="EMBL" id="QTSX02000853">
    <property type="protein sequence ID" value="KAJ9084349.1"/>
    <property type="molecule type" value="Genomic_DNA"/>
</dbReference>
<dbReference type="Proteomes" id="UP001165960">
    <property type="component" value="Unassembled WGS sequence"/>
</dbReference>
<sequence>MLLDLSGFKWLGNWIAGHNPACLEPCWRIEPAVLTVREDPSHLLLFLGDLADCAHGLVATGGKLVKSVIIDDLELLSPSSELAVSPEGFLAKVSSPLEPKFSTTKAKLSPCSCSQAHHLAAWQPGSDEPGLLHSPVIPYILPLEAPTSSHSSVTLGGILVDLFPRMGARLSYFSSPLLHPWQWVVPDNKVFPQFGTFILFLWLIWEHLRLTSLGFIKFIMLDINMLHKVVDILDKLPIIETGMKIGLQQLTTAPLHLLFLSAYSPFMKIIDEVFGWLRQVIKQGTLTGPNDLFDLPQVETHALPEETMDKLCSHSDLFIPVLQPRFHPCLSTHLTIHRGRLMSHLVTCLMACINLMAMSNGGHYLLIRSTTYLTWQLW</sequence>
<gene>
    <name evidence="1" type="ORF">DSO57_1025452</name>
</gene>
<reference evidence="1" key="1">
    <citation type="submission" date="2022-04" db="EMBL/GenBank/DDBJ databases">
        <title>Genome of the entomopathogenic fungus Entomophthora muscae.</title>
        <authorList>
            <person name="Elya C."/>
            <person name="Lovett B.R."/>
            <person name="Lee E."/>
            <person name="Macias A.M."/>
            <person name="Hajek A.E."/>
            <person name="De Bivort B.L."/>
            <person name="Kasson M.T."/>
            <person name="De Fine Licht H.H."/>
            <person name="Stajich J.E."/>
        </authorList>
    </citation>
    <scope>NUCLEOTIDE SEQUENCE</scope>
    <source>
        <strain evidence="1">Berkeley</strain>
    </source>
</reference>